<evidence type="ECO:0000256" key="2">
    <source>
        <dbReference type="ARBA" id="ARBA00023186"/>
    </source>
</evidence>
<dbReference type="GO" id="GO:0005737">
    <property type="term" value="C:cytoplasm"/>
    <property type="evidence" value="ECO:0007669"/>
    <property type="project" value="TreeGrafter"/>
</dbReference>
<dbReference type="Proteomes" id="UP000078348">
    <property type="component" value="Unassembled WGS sequence"/>
</dbReference>
<evidence type="ECO:0000256" key="1">
    <source>
        <dbReference type="ARBA" id="ARBA00010048"/>
    </source>
</evidence>
<dbReference type="GO" id="GO:0007021">
    <property type="term" value="P:tubulin complex assembly"/>
    <property type="evidence" value="ECO:0007669"/>
    <property type="project" value="TreeGrafter"/>
</dbReference>
<dbReference type="GO" id="GO:0016272">
    <property type="term" value="C:prefoldin complex"/>
    <property type="evidence" value="ECO:0007669"/>
    <property type="project" value="InterPro"/>
</dbReference>
<dbReference type="GO" id="GO:0007017">
    <property type="term" value="P:microtubule-based process"/>
    <property type="evidence" value="ECO:0007669"/>
    <property type="project" value="TreeGrafter"/>
</dbReference>
<dbReference type="PANTHER" id="PTHR12409">
    <property type="entry name" value="PREFOLDIN SUBUNIT 3"/>
    <property type="match status" value="1"/>
</dbReference>
<dbReference type="Gene3D" id="1.10.287.370">
    <property type="match status" value="1"/>
</dbReference>
<dbReference type="GO" id="GO:0015631">
    <property type="term" value="F:tubulin binding"/>
    <property type="evidence" value="ECO:0007669"/>
    <property type="project" value="TreeGrafter"/>
</dbReference>
<protein>
    <submittedName>
        <fullName evidence="4">Prefoldin subunit 3</fullName>
    </submittedName>
</protein>
<organism evidence="4 5">
    <name type="scientific">Blastocystis sp. subtype 1 (strain ATCC 50177 / NandII)</name>
    <dbReference type="NCBI Taxonomy" id="478820"/>
    <lineage>
        <taxon>Eukaryota</taxon>
        <taxon>Sar</taxon>
        <taxon>Stramenopiles</taxon>
        <taxon>Bigyra</taxon>
        <taxon>Opalozoa</taxon>
        <taxon>Opalinata</taxon>
        <taxon>Blastocystidae</taxon>
        <taxon>Blastocystis</taxon>
    </lineage>
</organism>
<dbReference type="CDD" id="cd23156">
    <property type="entry name" value="Prefoldin_3"/>
    <property type="match status" value="1"/>
</dbReference>
<comment type="caution">
    <text evidence="4">The sequence shown here is derived from an EMBL/GenBank/DDBJ whole genome shotgun (WGS) entry which is preliminary data.</text>
</comment>
<keyword evidence="3" id="KW-0175">Coiled coil</keyword>
<keyword evidence="2" id="KW-0143">Chaperone</keyword>
<feature type="coiled-coil region" evidence="3">
    <location>
        <begin position="139"/>
        <end position="166"/>
    </location>
</feature>
<dbReference type="STRING" id="478820.A0A196S816"/>
<reference evidence="4 5" key="1">
    <citation type="submission" date="2016-05" db="EMBL/GenBank/DDBJ databases">
        <title>Nuclear genome of Blastocystis sp. subtype 1 NandII.</title>
        <authorList>
            <person name="Gentekaki E."/>
            <person name="Curtis B."/>
            <person name="Stairs C."/>
            <person name="Eme L."/>
            <person name="Herman E."/>
            <person name="Klimes V."/>
            <person name="Arias M.C."/>
            <person name="Elias M."/>
            <person name="Hilliou F."/>
            <person name="Klute M."/>
            <person name="Malik S.-B."/>
            <person name="Pightling A."/>
            <person name="Rachubinski R."/>
            <person name="Salas D."/>
            <person name="Schlacht A."/>
            <person name="Suga H."/>
            <person name="Archibald J."/>
            <person name="Ball S.G."/>
            <person name="Clark G."/>
            <person name="Dacks J."/>
            <person name="Van Der Giezen M."/>
            <person name="Tsaousis A."/>
            <person name="Roger A."/>
        </authorList>
    </citation>
    <scope>NUCLEOTIDE SEQUENCE [LARGE SCALE GENOMIC DNA]</scope>
    <source>
        <strain evidence="5">ATCC 50177 / NandII</strain>
    </source>
</reference>
<dbReference type="AlphaFoldDB" id="A0A196S816"/>
<evidence type="ECO:0000313" key="4">
    <source>
        <dbReference type="EMBL" id="OAO12222.1"/>
    </source>
</evidence>
<dbReference type="EMBL" id="LXWW01000558">
    <property type="protein sequence ID" value="OAO12222.1"/>
    <property type="molecule type" value="Genomic_DNA"/>
</dbReference>
<dbReference type="GO" id="GO:0006457">
    <property type="term" value="P:protein folding"/>
    <property type="evidence" value="ECO:0007669"/>
    <property type="project" value="InterPro"/>
</dbReference>
<sequence length="193" mass="22074">MAADGLKTEVSTDILLTQTGEEGKSGVLFVEDINAFCKEQRINVPTFYTVCEVLQKRFSNMMANVGSTRDLLLTSVSKIKDEIKVLEMLIQKRDEEEQVKNMFNMAPLLFVDAVIPPQNKCYVKLSSTVIVEMTLDEALEFSKDKLDRLKKNEESFTKQFNFLRDQMTILTLNMNRAYAYIQTEYANQKAAAK</sequence>
<accession>A0A196S816</accession>
<proteinExistence type="inferred from homology"/>
<evidence type="ECO:0000256" key="3">
    <source>
        <dbReference type="SAM" id="Coils"/>
    </source>
</evidence>
<gene>
    <name evidence="4" type="ORF">AV274_6102</name>
</gene>
<name>A0A196S816_BLAHN</name>
<dbReference type="Pfam" id="PF02996">
    <property type="entry name" value="Prefoldin"/>
    <property type="match status" value="1"/>
</dbReference>
<dbReference type="SUPFAM" id="SSF46579">
    <property type="entry name" value="Prefoldin"/>
    <property type="match status" value="1"/>
</dbReference>
<evidence type="ECO:0000313" key="5">
    <source>
        <dbReference type="Proteomes" id="UP000078348"/>
    </source>
</evidence>
<comment type="similarity">
    <text evidence="1">Belongs to the prefoldin subunit alpha family.</text>
</comment>
<dbReference type="OrthoDB" id="6375174at2759"/>
<dbReference type="InterPro" id="IPR004127">
    <property type="entry name" value="Prefoldin_subunit_alpha"/>
</dbReference>
<dbReference type="PANTHER" id="PTHR12409:SF0">
    <property type="entry name" value="PREFOLDIN SUBUNIT 3"/>
    <property type="match status" value="1"/>
</dbReference>
<keyword evidence="5" id="KW-1185">Reference proteome</keyword>
<dbReference type="InterPro" id="IPR016655">
    <property type="entry name" value="PFD3"/>
</dbReference>
<dbReference type="InterPro" id="IPR009053">
    <property type="entry name" value="Prefoldin"/>
</dbReference>